<feature type="transmembrane region" description="Helical" evidence="8">
    <location>
        <begin position="73"/>
        <end position="91"/>
    </location>
</feature>
<keyword evidence="4 8" id="KW-1133">Transmembrane helix</keyword>
<feature type="transmembrane region" description="Helical" evidence="8">
    <location>
        <begin position="149"/>
        <end position="168"/>
    </location>
</feature>
<feature type="transmembrane region" description="Helical" evidence="8">
    <location>
        <begin position="124"/>
        <end position="143"/>
    </location>
</feature>
<evidence type="ECO:0000256" key="8">
    <source>
        <dbReference type="SAM" id="Phobius"/>
    </source>
</evidence>
<feature type="transmembrane region" description="Helical" evidence="8">
    <location>
        <begin position="425"/>
        <end position="458"/>
    </location>
</feature>
<comment type="subcellular location">
    <subcellularLocation>
        <location evidence="1">Cell membrane</location>
        <topology evidence="1">Multi-pass membrane protein</topology>
    </subcellularLocation>
</comment>
<gene>
    <name evidence="10" type="ORF">ACFPCY_13595</name>
</gene>
<reference evidence="11" key="1">
    <citation type="journal article" date="2019" name="Int. J. Syst. Evol. Microbiol.">
        <title>The Global Catalogue of Microorganisms (GCM) 10K type strain sequencing project: providing services to taxonomists for standard genome sequencing and annotation.</title>
        <authorList>
            <consortium name="The Broad Institute Genomics Platform"/>
            <consortium name="The Broad Institute Genome Sequencing Center for Infectious Disease"/>
            <person name="Wu L."/>
            <person name="Ma J."/>
        </authorList>
    </citation>
    <scope>NUCLEOTIDE SEQUENCE [LARGE SCALE GENOMIC DNA]</scope>
    <source>
        <strain evidence="11">KLKA75</strain>
    </source>
</reference>
<evidence type="ECO:0000256" key="5">
    <source>
        <dbReference type="ARBA" id="ARBA00023136"/>
    </source>
</evidence>
<protein>
    <submittedName>
        <fullName evidence="10">FUSC family protein</fullName>
    </submittedName>
</protein>
<feature type="transmembrane region" description="Helical" evidence="8">
    <location>
        <begin position="21"/>
        <end position="44"/>
    </location>
</feature>
<dbReference type="PANTHER" id="PTHR30509">
    <property type="entry name" value="P-HYDROXYBENZOIC ACID EFFLUX PUMP SUBUNIT-RELATED"/>
    <property type="match status" value="1"/>
</dbReference>
<feature type="transmembrane region" description="Helical" evidence="8">
    <location>
        <begin position="97"/>
        <end position="115"/>
    </location>
</feature>
<organism evidence="10 11">
    <name type="scientific">Actinomadura gamaensis</name>
    <dbReference type="NCBI Taxonomy" id="1763541"/>
    <lineage>
        <taxon>Bacteria</taxon>
        <taxon>Bacillati</taxon>
        <taxon>Actinomycetota</taxon>
        <taxon>Actinomycetes</taxon>
        <taxon>Streptosporangiales</taxon>
        <taxon>Thermomonosporaceae</taxon>
        <taxon>Actinomadura</taxon>
    </lineage>
</organism>
<evidence type="ECO:0000256" key="3">
    <source>
        <dbReference type="ARBA" id="ARBA00022692"/>
    </source>
</evidence>
<feature type="transmembrane region" description="Helical" evidence="8">
    <location>
        <begin position="464"/>
        <end position="486"/>
    </location>
</feature>
<dbReference type="InterPro" id="IPR049453">
    <property type="entry name" value="Memb_transporter_dom"/>
</dbReference>
<comment type="caution">
    <text evidence="10">The sequence shown here is derived from an EMBL/GenBank/DDBJ whole genome shotgun (WGS) entry which is preliminary data.</text>
</comment>
<evidence type="ECO:0000313" key="10">
    <source>
        <dbReference type="EMBL" id="MFC4908363.1"/>
    </source>
</evidence>
<sequence length="727" mass="76079">MTVRLPAERVRDRLEAGDPGLVRTLSALRAVIGVALTLAGLGISGAPAELLVAGCFAPFTLALALGDGAARNQAFVVAAAVPLVSAVLLMGGALAPYPVPAGGVFVLVVFWAVYVRRYGARGQALGILAFMAYFLPQFLGARMSDLPGLYAAVAAGFAADAIVRFGLLRTSPGGTLRRLRRAFRTQLARVVLDAADLVRTGRSGVRAARTLESGIVRLHRSALMLEDALSHGVPGGAGELGRIARAEVAAQRLAVLAVRAAEHPAVSARLREHLVLELRAVHARLVRARDGGDGGGLGAAQDPRRPGLGTPAALLDVHDAIGELTRAVAGLRPVGDGHREHGPRRFVDGGAAPQAEGAPSGRIGLLGPGPVWRAAQVAAATAGAVVGAGALSSGHWYWAVLSAWVVFVNTESSGDVLVQGLQRLLGTVLGVACGPAVAAVGGGPVVLCVSLVCVFGIFWTPPDAYWAVSFFITCMIVTIFVLLGVFSSELLAVRVRETALGVTCGVLAGALVSPTTVRRAGGERLLTVLRALQRTRLPRDVSPLGARELDRALEELRGSLRPLVHPLNPRRAHRARARHLLALLESCAYHARSLAAVAPAEARPARPGGPGCDADAAAERVRGNLDEAIRLLRAGAWPAAGGRPRTLERLAADPRWARDRTCGGTRALFHLRRLDEATAELARALGGPAAGARHARRAHRVRRARRWTAVSPGRPPRRPRPEAGSGR</sequence>
<evidence type="ECO:0000256" key="2">
    <source>
        <dbReference type="ARBA" id="ARBA00022475"/>
    </source>
</evidence>
<name>A0ABV9TXZ3_9ACTN</name>
<dbReference type="RefSeq" id="WP_378254901.1">
    <property type="nucleotide sequence ID" value="NZ_JBHSIT010000003.1"/>
</dbReference>
<dbReference type="PANTHER" id="PTHR30509:SF9">
    <property type="entry name" value="MULTIDRUG RESISTANCE PROTEIN MDTO"/>
    <property type="match status" value="1"/>
</dbReference>
<proteinExistence type="inferred from homology"/>
<evidence type="ECO:0000256" key="4">
    <source>
        <dbReference type="ARBA" id="ARBA00022989"/>
    </source>
</evidence>
<feature type="compositionally biased region" description="Basic and acidic residues" evidence="7">
    <location>
        <begin position="335"/>
        <end position="347"/>
    </location>
</feature>
<keyword evidence="3 8" id="KW-0812">Transmembrane</keyword>
<accession>A0ABV9TXZ3</accession>
<dbReference type="Proteomes" id="UP001595872">
    <property type="component" value="Unassembled WGS sequence"/>
</dbReference>
<comment type="similarity">
    <text evidence="6">Belongs to the YccS/YhfK family.</text>
</comment>
<feature type="region of interest" description="Disordered" evidence="7">
    <location>
        <begin position="687"/>
        <end position="727"/>
    </location>
</feature>
<evidence type="ECO:0000256" key="7">
    <source>
        <dbReference type="SAM" id="MobiDB-lite"/>
    </source>
</evidence>
<evidence type="ECO:0000259" key="9">
    <source>
        <dbReference type="Pfam" id="PF13515"/>
    </source>
</evidence>
<evidence type="ECO:0000256" key="6">
    <source>
        <dbReference type="ARBA" id="ARBA00043993"/>
    </source>
</evidence>
<keyword evidence="5 8" id="KW-0472">Membrane</keyword>
<feature type="transmembrane region" description="Helical" evidence="8">
    <location>
        <begin position="50"/>
        <end position="66"/>
    </location>
</feature>
<dbReference type="EMBL" id="JBHSIT010000003">
    <property type="protein sequence ID" value="MFC4908363.1"/>
    <property type="molecule type" value="Genomic_DNA"/>
</dbReference>
<feature type="region of interest" description="Disordered" evidence="7">
    <location>
        <begin position="333"/>
        <end position="359"/>
    </location>
</feature>
<feature type="domain" description="Integral membrane bound transporter" evidence="9">
    <location>
        <begin position="388"/>
        <end position="507"/>
    </location>
</feature>
<feature type="compositionally biased region" description="Basic residues" evidence="7">
    <location>
        <begin position="693"/>
        <end position="706"/>
    </location>
</feature>
<keyword evidence="11" id="KW-1185">Reference proteome</keyword>
<evidence type="ECO:0000313" key="11">
    <source>
        <dbReference type="Proteomes" id="UP001595872"/>
    </source>
</evidence>
<evidence type="ECO:0000256" key="1">
    <source>
        <dbReference type="ARBA" id="ARBA00004651"/>
    </source>
</evidence>
<keyword evidence="2" id="KW-1003">Cell membrane</keyword>
<dbReference type="Pfam" id="PF13515">
    <property type="entry name" value="FUSC_2"/>
    <property type="match status" value="1"/>
</dbReference>